<evidence type="ECO:0000313" key="3">
    <source>
        <dbReference type="Proteomes" id="UP000319375"/>
    </source>
</evidence>
<comment type="caution">
    <text evidence="2">The sequence shown here is derived from an EMBL/GenBank/DDBJ whole genome shotgun (WGS) entry which is preliminary data.</text>
</comment>
<accession>A0A5C5RR96</accession>
<evidence type="ECO:0008006" key="4">
    <source>
        <dbReference type="Google" id="ProtNLM"/>
    </source>
</evidence>
<feature type="region of interest" description="Disordered" evidence="1">
    <location>
        <begin position="87"/>
        <end position="135"/>
    </location>
</feature>
<protein>
    <recommendedName>
        <fullName evidence="4">DUF1376 domain-containing protein</fullName>
    </recommendedName>
</protein>
<organism evidence="2 3">
    <name type="scientific">Tsukamurella conjunctivitidis</name>
    <dbReference type="NCBI Taxonomy" id="2592068"/>
    <lineage>
        <taxon>Bacteria</taxon>
        <taxon>Bacillati</taxon>
        <taxon>Actinomycetota</taxon>
        <taxon>Actinomycetes</taxon>
        <taxon>Mycobacteriales</taxon>
        <taxon>Tsukamurellaceae</taxon>
        <taxon>Tsukamurella</taxon>
    </lineage>
</organism>
<dbReference type="Proteomes" id="UP000319375">
    <property type="component" value="Unassembled WGS sequence"/>
</dbReference>
<gene>
    <name evidence="2" type="ORF">FK530_22930</name>
</gene>
<evidence type="ECO:0000256" key="1">
    <source>
        <dbReference type="SAM" id="MobiDB-lite"/>
    </source>
</evidence>
<feature type="compositionally biased region" description="Polar residues" evidence="1">
    <location>
        <begin position="117"/>
        <end position="134"/>
    </location>
</feature>
<dbReference type="AlphaFoldDB" id="A0A5C5RR96"/>
<dbReference type="EMBL" id="VIGX01000026">
    <property type="protein sequence ID" value="TWS25576.1"/>
    <property type="molecule type" value="Genomic_DNA"/>
</dbReference>
<name>A0A5C5RR96_9ACTN</name>
<sequence length="282" mass="29850">MPWFAVDDQFAFHAKAITAGNEALGMWVRAGSWCQQQGGTGVVPEGIVAALGGIDLAEKLVRAGLWARTPSGFKFHEWDEYQKLNSAARNRSAKRAEAGRMGGLKSGEARRAKAANRTESVKQTAKQTPKQPLKQTPFCFEAKTSPDLQESKQTKQNGNPLPNTLTHRVALGEGVTLATARVCPRHPDGNPTGEACGGCADARRAVAADAAEALEAAKRARSAEVREQAAGKLAAIADCGLCDDNGYRGTVVCDHIDHAPAAARGRAKIQAELDAIAARKSA</sequence>
<reference evidence="2 3" key="1">
    <citation type="submission" date="2019-06" db="EMBL/GenBank/DDBJ databases">
        <title>Tsukamurella conjunctivitidis sp. nov., Tsukamurella assacharolytica sp. nov. and Tsukamurella sputae sp. nov. isolated from patients with conjunctivitis, bacteraemia (lymphoma) and respiratory infection (sputum) in Hong Kong.</title>
        <authorList>
            <person name="Teng J.L.L."/>
            <person name="Lee H.H."/>
            <person name="Fong J.Y.H."/>
            <person name="Fok K.M.N."/>
            <person name="Lau S.K.P."/>
            <person name="Woo P.C.Y."/>
        </authorList>
    </citation>
    <scope>NUCLEOTIDE SEQUENCE [LARGE SCALE GENOMIC DNA]</scope>
    <source>
        <strain evidence="2 3">HKU72</strain>
    </source>
</reference>
<keyword evidence="3" id="KW-1185">Reference proteome</keyword>
<feature type="region of interest" description="Disordered" evidence="1">
    <location>
        <begin position="144"/>
        <end position="163"/>
    </location>
</feature>
<proteinExistence type="predicted"/>
<feature type="compositionally biased region" description="Polar residues" evidence="1">
    <location>
        <begin position="154"/>
        <end position="163"/>
    </location>
</feature>
<dbReference type="OrthoDB" id="3383452at2"/>
<dbReference type="RefSeq" id="WP_146489251.1">
    <property type="nucleotide sequence ID" value="NZ_VIGX01000026.1"/>
</dbReference>
<evidence type="ECO:0000313" key="2">
    <source>
        <dbReference type="EMBL" id="TWS25576.1"/>
    </source>
</evidence>